<evidence type="ECO:0008006" key="3">
    <source>
        <dbReference type="Google" id="ProtNLM"/>
    </source>
</evidence>
<organism evidence="1 2">
    <name type="scientific">Thalassotalea nanhaiensis</name>
    <dbReference type="NCBI Taxonomy" id="3065648"/>
    <lineage>
        <taxon>Bacteria</taxon>
        <taxon>Pseudomonadati</taxon>
        <taxon>Pseudomonadota</taxon>
        <taxon>Gammaproteobacteria</taxon>
        <taxon>Alteromonadales</taxon>
        <taxon>Colwelliaceae</taxon>
        <taxon>Thalassotalea</taxon>
    </lineage>
</organism>
<sequence>MSTKIKTYLICALTMIMVGCSTSPTSNSFDQDNVRAIKLSGKNYSGIEKYSEAQWHFEIESIRHLDSNKYIFNAKGNQETFEQNILKVKPKKYIVVVDCFYKTNNSNEENFRKREEHTINLRWIEGVSFHVGSVEDACSMRPLYNSIMI</sequence>
<dbReference type="EMBL" id="CP134146">
    <property type="protein sequence ID" value="WNC70319.1"/>
    <property type="molecule type" value="Genomic_DNA"/>
</dbReference>
<protein>
    <recommendedName>
        <fullName evidence="3">Lipoprotein</fullName>
    </recommendedName>
</protein>
<evidence type="ECO:0000313" key="1">
    <source>
        <dbReference type="EMBL" id="WNC70319.1"/>
    </source>
</evidence>
<dbReference type="RefSeq" id="WP_348389460.1">
    <property type="nucleotide sequence ID" value="NZ_CP134146.1"/>
</dbReference>
<keyword evidence="2" id="KW-1185">Reference proteome</keyword>
<evidence type="ECO:0000313" key="2">
    <source>
        <dbReference type="Proteomes" id="UP001248581"/>
    </source>
</evidence>
<proteinExistence type="predicted"/>
<dbReference type="Proteomes" id="UP001248581">
    <property type="component" value="Chromosome"/>
</dbReference>
<accession>A0ABY9TNB2</accession>
<dbReference type="PROSITE" id="PS51257">
    <property type="entry name" value="PROKAR_LIPOPROTEIN"/>
    <property type="match status" value="1"/>
</dbReference>
<gene>
    <name evidence="1" type="ORF">RI845_09300</name>
</gene>
<reference evidence="2" key="1">
    <citation type="submission" date="2023-09" db="EMBL/GenBank/DDBJ databases">
        <authorList>
            <person name="Li S."/>
            <person name="Li X."/>
            <person name="Zhang C."/>
            <person name="Zhao Z."/>
        </authorList>
    </citation>
    <scope>NUCLEOTIDE SEQUENCE [LARGE SCALE GENOMIC DNA]</scope>
    <source>
        <strain evidence="2">SQ345</strain>
    </source>
</reference>
<name>A0ABY9TNB2_9GAMM</name>